<dbReference type="RefSeq" id="WP_194536940.1">
    <property type="nucleotide sequence ID" value="NZ_JACEFB010000002.1"/>
</dbReference>
<accession>A0A7V8VD18</accession>
<reference evidence="1 2" key="1">
    <citation type="submission" date="2020-07" db="EMBL/GenBank/DDBJ databases">
        <title>Thermogemmata thermophila gen. nov., sp. nov., a novel moderate thermophilic planctomycete from a Kamchatka hot spring.</title>
        <authorList>
            <person name="Elcheninov A.G."/>
            <person name="Podosokorskaya O.A."/>
            <person name="Kovaleva O.L."/>
            <person name="Novikov A."/>
            <person name="Bonch-Osmolovskaya E.A."/>
            <person name="Toshchakov S.V."/>
            <person name="Kublanov I.V."/>
        </authorList>
    </citation>
    <scope>NUCLEOTIDE SEQUENCE [LARGE SCALE GENOMIC DNA]</scope>
    <source>
        <strain evidence="1 2">2918</strain>
    </source>
</reference>
<dbReference type="Proteomes" id="UP000542342">
    <property type="component" value="Unassembled WGS sequence"/>
</dbReference>
<dbReference type="EMBL" id="JACEFB010000002">
    <property type="protein sequence ID" value="MBA2225522.1"/>
    <property type="molecule type" value="Genomic_DNA"/>
</dbReference>
<evidence type="ECO:0000313" key="1">
    <source>
        <dbReference type="EMBL" id="MBA2225522.1"/>
    </source>
</evidence>
<organism evidence="1 2">
    <name type="scientific">Thermogemmata fonticola</name>
    <dbReference type="NCBI Taxonomy" id="2755323"/>
    <lineage>
        <taxon>Bacteria</taxon>
        <taxon>Pseudomonadati</taxon>
        <taxon>Planctomycetota</taxon>
        <taxon>Planctomycetia</taxon>
        <taxon>Gemmatales</taxon>
        <taxon>Gemmataceae</taxon>
        <taxon>Thermogemmata</taxon>
    </lineage>
</organism>
<evidence type="ECO:0008006" key="3">
    <source>
        <dbReference type="Google" id="ProtNLM"/>
    </source>
</evidence>
<sequence>MVQRQLHLLSALRLPTSYPLQLEAEEVAAWLNGYIVMWHPAALWNASQPPQPSNSYDHDTPSAGFIYVLPKGPQLFQPDDWKQRVEMAPAYALEATSDRSETLSRLLSAAHQAGSPPALLEAPADAVRLFFGLGYGYLLLDTLYEASDHVRLLDGAAFWQDVTAAVQSLLEGGDPRPSLRAAAEKLQQAREQIHPQRLVWVECIQLDPQQLQADWPKAFQARLPVCVLTAGSTLERLAEEVPARFATLRSAFPDQLPSYVDICCGAYQEREDSFLPLESQLWNLRLAQETVRRLLGTWSLVYARQRSAYHPLLPGWLQHMGYRHAILWPQPGATLPRVYSTAVHWPAPDGTAVDAFCREPLPAHDPLTFFNLVYHMYQAYTNDAAPTLTLLHQVLPPAPCYEDLLSLSELAPVFGESVPLHRYFTDVVAGDYIGPQAADEFFVDDLDDRVTQQKRPDPISGFAHFWRWRRRLDAVFTLAGLHRSVTPRPTLDDDKLLADLEDLERTVETAGPQRRVLTDETTHAHWARLQEAWAKKLAERLQARSPSQKPGYLLFNPCNYTRRVALELNDVPAPIPVADPVIAAEYEEGRACLVVEVPPFGYAWFPRGVPGTPPPKPRLTLAEGLTVRNEFFECDIDSKTGGIRSFRDLRRRHTRFGQQLVFNPGSRMIARDISVTHCGAALGEITSIGELRNEHDEVLAVFRQRFRAWLGRPVLEIRISWEDIRHPPSGYPWHAYYAARFGWRDERAVLFRGIHGRNEPTSATRPWSGDYLEVRLGNERSFLYTGGLPFLQRHHQRMVDVLLVTEGEEERTFDLLLSTDRDFPMPTAQGWISPAPLVQTDRGPPPWGPSGWLVHIDMPNLLVTSLRPAPPSAGADRAIALRCLETSGFAGTAECRFARDPSRASRIDGLGQPLQPLIVSGDALHVDYSGDELFRILVEWD</sequence>
<protein>
    <recommendedName>
        <fullName evidence="3">Glycoside hydrolase family 38 N-terminal domain-containing protein</fullName>
    </recommendedName>
</protein>
<evidence type="ECO:0000313" key="2">
    <source>
        <dbReference type="Proteomes" id="UP000542342"/>
    </source>
</evidence>
<name>A0A7V8VD18_9BACT</name>
<proteinExistence type="predicted"/>
<keyword evidence="2" id="KW-1185">Reference proteome</keyword>
<gene>
    <name evidence="1" type="ORF">H0921_05020</name>
</gene>
<comment type="caution">
    <text evidence="1">The sequence shown here is derived from an EMBL/GenBank/DDBJ whole genome shotgun (WGS) entry which is preliminary data.</text>
</comment>
<dbReference type="AlphaFoldDB" id="A0A7V8VD18"/>